<evidence type="ECO:0000256" key="3">
    <source>
        <dbReference type="ARBA" id="ARBA00023082"/>
    </source>
</evidence>
<evidence type="ECO:0000313" key="9">
    <source>
        <dbReference type="Proteomes" id="UP001071230"/>
    </source>
</evidence>
<dbReference type="Proteomes" id="UP000836597">
    <property type="component" value="Chromosome"/>
</dbReference>
<dbReference type="InterPro" id="IPR013324">
    <property type="entry name" value="RNA_pol_sigma_r3/r4-like"/>
</dbReference>
<keyword evidence="3" id="KW-0731">Sigma factor</keyword>
<dbReference type="InterPro" id="IPR013325">
    <property type="entry name" value="RNA_pol_sigma_r2"/>
</dbReference>
<dbReference type="Pfam" id="PF08281">
    <property type="entry name" value="Sigma70_r4_2"/>
    <property type="match status" value="1"/>
</dbReference>
<dbReference type="InterPro" id="IPR036388">
    <property type="entry name" value="WH-like_DNA-bd_sf"/>
</dbReference>
<dbReference type="InterPro" id="IPR007627">
    <property type="entry name" value="RNA_pol_sigma70_r2"/>
</dbReference>
<dbReference type="PANTHER" id="PTHR43133:SF51">
    <property type="entry name" value="RNA POLYMERASE SIGMA FACTOR"/>
    <property type="match status" value="1"/>
</dbReference>
<protein>
    <submittedName>
        <fullName evidence="7 8">RNA polymerase sigma factor, sigma-70</fullName>
    </submittedName>
</protein>
<dbReference type="Gene3D" id="1.10.1740.10">
    <property type="match status" value="1"/>
</dbReference>
<evidence type="ECO:0000256" key="2">
    <source>
        <dbReference type="ARBA" id="ARBA00023015"/>
    </source>
</evidence>
<dbReference type="Gene3D" id="1.10.10.10">
    <property type="entry name" value="Winged helix-like DNA-binding domain superfamily/Winged helix DNA-binding domain"/>
    <property type="match status" value="1"/>
</dbReference>
<dbReference type="InterPro" id="IPR014284">
    <property type="entry name" value="RNA_pol_sigma-70_dom"/>
</dbReference>
<dbReference type="GO" id="GO:0016987">
    <property type="term" value="F:sigma factor activity"/>
    <property type="evidence" value="ECO:0007669"/>
    <property type="project" value="UniProtKB-KW"/>
</dbReference>
<keyword evidence="2" id="KW-0805">Transcription regulation</keyword>
<dbReference type="SUPFAM" id="SSF88659">
    <property type="entry name" value="Sigma3 and sigma4 domains of RNA polymerase sigma factors"/>
    <property type="match status" value="1"/>
</dbReference>
<keyword evidence="9" id="KW-1185">Reference proteome</keyword>
<keyword evidence="4" id="KW-0804">Transcription</keyword>
<accession>A0A8S0WQK1</accession>
<evidence type="ECO:0000259" key="5">
    <source>
        <dbReference type="Pfam" id="PF04542"/>
    </source>
</evidence>
<sequence>MRDEELIQSILQGDGEKYAVIVDRYQTRLYRTAYYYAGNVEDARDLTQEILIKAYNSLAKFKHGSAFSTWLYRIAVNHCIDWSRKKRPRCEEATCLLNLSDGEAGPEERFLRQERAAEVHRAVGCLPERYSTVLMLYYFEEWTPQEIAFILAISKRTVETRLSRGRKMLREKIPLKQAGGVCHDLFSQSG</sequence>
<dbReference type="PANTHER" id="PTHR43133">
    <property type="entry name" value="RNA POLYMERASE ECF-TYPE SIGMA FACTO"/>
    <property type="match status" value="1"/>
</dbReference>
<evidence type="ECO:0000256" key="1">
    <source>
        <dbReference type="ARBA" id="ARBA00010641"/>
    </source>
</evidence>
<name>A0A8S0WQK1_9FIRM</name>
<dbReference type="CDD" id="cd06171">
    <property type="entry name" value="Sigma70_r4"/>
    <property type="match status" value="1"/>
</dbReference>
<dbReference type="InterPro" id="IPR013249">
    <property type="entry name" value="RNA_pol_sigma70_r4_t2"/>
</dbReference>
<dbReference type="GO" id="GO:0006352">
    <property type="term" value="P:DNA-templated transcription initiation"/>
    <property type="evidence" value="ECO:0007669"/>
    <property type="project" value="InterPro"/>
</dbReference>
<dbReference type="EMBL" id="LR746496">
    <property type="protein sequence ID" value="CAA7602674.1"/>
    <property type="molecule type" value="Genomic_DNA"/>
</dbReference>
<dbReference type="NCBIfam" id="TIGR02937">
    <property type="entry name" value="sigma70-ECF"/>
    <property type="match status" value="1"/>
</dbReference>
<comment type="similarity">
    <text evidence="1">Belongs to the sigma-70 factor family. ECF subfamily.</text>
</comment>
<organism evidence="7">
    <name type="scientific">Acididesulfobacillus acetoxydans</name>
    <dbReference type="NCBI Taxonomy" id="1561005"/>
    <lineage>
        <taxon>Bacteria</taxon>
        <taxon>Bacillati</taxon>
        <taxon>Bacillota</taxon>
        <taxon>Clostridia</taxon>
        <taxon>Eubacteriales</taxon>
        <taxon>Peptococcaceae</taxon>
        <taxon>Acididesulfobacillus</taxon>
    </lineage>
</organism>
<gene>
    <name evidence="7" type="ORF">DEACI_3353</name>
    <name evidence="8" type="ORF">DEACI_3630</name>
</gene>
<dbReference type="Pfam" id="PF04542">
    <property type="entry name" value="Sigma70_r2"/>
    <property type="match status" value="1"/>
</dbReference>
<dbReference type="SUPFAM" id="SSF88946">
    <property type="entry name" value="Sigma2 domain of RNA polymerase sigma factors"/>
    <property type="match status" value="1"/>
</dbReference>
<dbReference type="RefSeq" id="WP_240986005.1">
    <property type="nucleotide sequence ID" value="NZ_CDGJ01000111.1"/>
</dbReference>
<evidence type="ECO:0000259" key="6">
    <source>
        <dbReference type="Pfam" id="PF08281"/>
    </source>
</evidence>
<dbReference type="GO" id="GO:0003677">
    <property type="term" value="F:DNA binding"/>
    <property type="evidence" value="ECO:0007669"/>
    <property type="project" value="InterPro"/>
</dbReference>
<dbReference type="AlphaFoldDB" id="A0A8S0WQK1"/>
<proteinExistence type="inferred from homology"/>
<evidence type="ECO:0000256" key="4">
    <source>
        <dbReference type="ARBA" id="ARBA00023163"/>
    </source>
</evidence>
<feature type="domain" description="RNA polymerase sigma factor 70 region 4 type 2" evidence="6">
    <location>
        <begin position="118"/>
        <end position="169"/>
    </location>
</feature>
<dbReference type="InterPro" id="IPR039425">
    <property type="entry name" value="RNA_pol_sigma-70-like"/>
</dbReference>
<dbReference type="EMBL" id="CDGJ01000111">
    <property type="protein sequence ID" value="CEJ09147.1"/>
    <property type="molecule type" value="Genomic_DNA"/>
</dbReference>
<feature type="domain" description="RNA polymerase sigma-70 region 2" evidence="5">
    <location>
        <begin position="22"/>
        <end position="87"/>
    </location>
</feature>
<dbReference type="Proteomes" id="UP001071230">
    <property type="component" value="Unassembled WGS sequence"/>
</dbReference>
<reference evidence="7" key="2">
    <citation type="submission" date="2020-01" db="EMBL/GenBank/DDBJ databases">
        <authorList>
            <person name="Hornung B."/>
        </authorList>
    </citation>
    <scope>NUCLEOTIDE SEQUENCE</scope>
    <source>
        <strain evidence="7">PacBioINE</strain>
    </source>
</reference>
<evidence type="ECO:0000313" key="7">
    <source>
        <dbReference type="EMBL" id="CAA7602674.1"/>
    </source>
</evidence>
<reference evidence="8" key="1">
    <citation type="submission" date="2014-11" db="EMBL/GenBank/DDBJ databases">
        <authorList>
            <person name="Hornung B.V."/>
        </authorList>
    </citation>
    <scope>NUCLEOTIDE SEQUENCE</scope>
    <source>
        <strain evidence="8">INE</strain>
    </source>
</reference>
<evidence type="ECO:0000313" key="8">
    <source>
        <dbReference type="EMBL" id="CEJ09147.1"/>
    </source>
</evidence>
<dbReference type="KEGG" id="aacx:DEACI_3353"/>